<sequence length="407" mass="41956">MAGAQGHLVDAYCHGVLQGDLGLGAFEARLPGAAAPGTTLFDSPTGFALRRWCPPLLGLEPHCPPARYLARRRQLGAYETARRLLRGTGITGYLVDSAEPGDLTAPKELGAAGAAPAYEVVRLEPLAQQVADTSGTVDCFLANLAESVHGAAQEAVGFACGDGTAPAGGGRHARRGAERLGRPYGEQAAAGRHAGPWPPGDTAGDPAPGPADGGCDLRPPSPPEVRRAAARWLADRRIGSRPTDPVLLRHLRWHAVAAGLPLVLRYGPAGSGPRGAESFLRATAGLGVEIVLLPGPAHEPAAADLAAALPHVYVALGGDPAAVLARTPFGKVLFASGAVGLPELYVTGARQFLAGLRRTVGERVAAGEWSQADGERVAALVGEGNARRVHRLPATAAGRLPHPRPVW</sequence>
<organism evidence="2 3">
    <name type="scientific">Actinacidiphila polyblastidii</name>
    <dbReference type="NCBI Taxonomy" id="3110430"/>
    <lineage>
        <taxon>Bacteria</taxon>
        <taxon>Bacillati</taxon>
        <taxon>Actinomycetota</taxon>
        <taxon>Actinomycetes</taxon>
        <taxon>Kitasatosporales</taxon>
        <taxon>Streptomycetaceae</taxon>
        <taxon>Actinacidiphila</taxon>
    </lineage>
</organism>
<dbReference type="Proteomes" id="UP001344658">
    <property type="component" value="Unassembled WGS sequence"/>
</dbReference>
<evidence type="ECO:0000313" key="2">
    <source>
        <dbReference type="EMBL" id="MEE4541473.1"/>
    </source>
</evidence>
<dbReference type="EMBL" id="JAZEWV010000003">
    <property type="protein sequence ID" value="MEE4541473.1"/>
    <property type="molecule type" value="Genomic_DNA"/>
</dbReference>
<evidence type="ECO:0000256" key="1">
    <source>
        <dbReference type="SAM" id="MobiDB-lite"/>
    </source>
</evidence>
<reference evidence="2 3" key="1">
    <citation type="submission" date="2023-12" db="EMBL/GenBank/DDBJ databases">
        <title>Streptomyces sp. V4-01.</title>
        <authorList>
            <person name="Somphong A."/>
            <person name="Phongsopitanun W."/>
        </authorList>
    </citation>
    <scope>NUCLEOTIDE SEQUENCE [LARGE SCALE GENOMIC DNA]</scope>
    <source>
        <strain evidence="2 3">V4-01</strain>
    </source>
</reference>
<dbReference type="Gene3D" id="3.20.20.140">
    <property type="entry name" value="Metal-dependent hydrolases"/>
    <property type="match status" value="2"/>
</dbReference>
<proteinExistence type="predicted"/>
<protein>
    <submittedName>
        <fullName evidence="2">Amidohydrolase</fullName>
    </submittedName>
</protein>
<evidence type="ECO:0000313" key="3">
    <source>
        <dbReference type="Proteomes" id="UP001344658"/>
    </source>
</evidence>
<name>A0ABU7P6N4_9ACTN</name>
<dbReference type="PANTHER" id="PTHR43383">
    <property type="entry name" value="NODULIN 6"/>
    <property type="match status" value="1"/>
</dbReference>
<gene>
    <name evidence="2" type="ORF">V2S66_05755</name>
</gene>
<dbReference type="PANTHER" id="PTHR43383:SF2">
    <property type="entry name" value="AMIDOHYDROLASE 2 FAMILY PROTEIN"/>
    <property type="match status" value="1"/>
</dbReference>
<accession>A0ABU7P6N4</accession>
<dbReference type="RefSeq" id="WP_330793364.1">
    <property type="nucleotide sequence ID" value="NZ_JAZEWV010000003.1"/>
</dbReference>
<feature type="region of interest" description="Disordered" evidence="1">
    <location>
        <begin position="185"/>
        <end position="226"/>
    </location>
</feature>
<comment type="caution">
    <text evidence="2">The sequence shown here is derived from an EMBL/GenBank/DDBJ whole genome shotgun (WGS) entry which is preliminary data.</text>
</comment>
<keyword evidence="3" id="KW-1185">Reference proteome</keyword>